<evidence type="ECO:0000256" key="1">
    <source>
        <dbReference type="ARBA" id="ARBA00006479"/>
    </source>
</evidence>
<dbReference type="Gene3D" id="3.30.420.40">
    <property type="match status" value="2"/>
</dbReference>
<dbReference type="NCBIfam" id="NF045942">
    <property type="entry name" value="PolPhglucPhase"/>
    <property type="match status" value="1"/>
</dbReference>
<dbReference type="InterPro" id="IPR043129">
    <property type="entry name" value="ATPase_NBD"/>
</dbReference>
<organism evidence="2 3">
    <name type="scientific">Zhihengliuella salsuginis</name>
    <dbReference type="NCBI Taxonomy" id="578222"/>
    <lineage>
        <taxon>Bacteria</taxon>
        <taxon>Bacillati</taxon>
        <taxon>Actinomycetota</taxon>
        <taxon>Actinomycetes</taxon>
        <taxon>Micrococcales</taxon>
        <taxon>Micrococcaceae</taxon>
        <taxon>Zhihengliuella</taxon>
    </lineage>
</organism>
<reference evidence="3" key="1">
    <citation type="journal article" date="2019" name="Int. J. Syst. Evol. Microbiol.">
        <title>The Global Catalogue of Microorganisms (GCM) 10K type strain sequencing project: providing services to taxonomists for standard genome sequencing and annotation.</title>
        <authorList>
            <consortium name="The Broad Institute Genomics Platform"/>
            <consortium name="The Broad Institute Genome Sequencing Center for Infectious Disease"/>
            <person name="Wu L."/>
            <person name="Ma J."/>
        </authorList>
    </citation>
    <scope>NUCLEOTIDE SEQUENCE [LARGE SCALE GENOMIC DNA]</scope>
    <source>
        <strain evidence="3">KCTC 19466</strain>
    </source>
</reference>
<evidence type="ECO:0000313" key="2">
    <source>
        <dbReference type="EMBL" id="GHD01014.1"/>
    </source>
</evidence>
<evidence type="ECO:0000313" key="3">
    <source>
        <dbReference type="Proteomes" id="UP000642819"/>
    </source>
</evidence>
<dbReference type="PANTHER" id="PTHR18964">
    <property type="entry name" value="ROK (REPRESSOR, ORF, KINASE) FAMILY"/>
    <property type="match status" value="1"/>
</dbReference>
<gene>
    <name evidence="2" type="ORF">GCM10008096_04670</name>
</gene>
<dbReference type="CDD" id="cd24058">
    <property type="entry name" value="ASKHA_NBD_ROK_PPGK"/>
    <property type="match status" value="1"/>
</dbReference>
<accession>A0ABQ3GBS6</accession>
<dbReference type="Pfam" id="PF00480">
    <property type="entry name" value="ROK"/>
    <property type="match status" value="1"/>
</dbReference>
<dbReference type="Proteomes" id="UP000642819">
    <property type="component" value="Unassembled WGS sequence"/>
</dbReference>
<keyword evidence="3" id="KW-1185">Reference proteome</keyword>
<sequence>MAKDKKKDQPKTAIGVDIGGTGMKGGIVDLKKGKLIGDRFRIPTPNPSTPEAVADVLGQIVDELMKRDEAPSADTPVGAAFPAIIDDGVARSAANVDKSWIDADVDKIFTERLGREVHIINDADAAGLAEARYGAGQDVKGTVLAITLGTGIGSAMLYDGQLIPNFELGHLELDGHGAETRASASAREREDLPWDEYADRLQRYFSHVEFLFSPKLFIIGGGISKRSDDYLPLMNLRTPVVTAELKNNAGIVGAGLQAALHFKLVE</sequence>
<dbReference type="PANTHER" id="PTHR18964:SF146">
    <property type="entry name" value="POLYPHOSPHATE GLUCOKINASE"/>
    <property type="match status" value="1"/>
</dbReference>
<name>A0ABQ3GBS6_9MICC</name>
<dbReference type="EMBL" id="BMXK01000002">
    <property type="protein sequence ID" value="GHD01014.1"/>
    <property type="molecule type" value="Genomic_DNA"/>
</dbReference>
<dbReference type="InterPro" id="IPR000600">
    <property type="entry name" value="ROK"/>
</dbReference>
<comment type="similarity">
    <text evidence="1">Belongs to the ROK (NagC/XylR) family.</text>
</comment>
<protein>
    <submittedName>
        <fullName evidence="2">Polyphosphate glucokinase</fullName>
    </submittedName>
</protein>
<dbReference type="RefSeq" id="WP_189348516.1">
    <property type="nucleotide sequence ID" value="NZ_BMXK01000002.1"/>
</dbReference>
<comment type="caution">
    <text evidence="2">The sequence shown here is derived from an EMBL/GenBank/DDBJ whole genome shotgun (WGS) entry which is preliminary data.</text>
</comment>
<dbReference type="SUPFAM" id="SSF53067">
    <property type="entry name" value="Actin-like ATPase domain"/>
    <property type="match status" value="1"/>
</dbReference>
<proteinExistence type="inferred from homology"/>